<dbReference type="Proteomes" id="UP000305939">
    <property type="component" value="Unassembled WGS sequence"/>
</dbReference>
<dbReference type="RefSeq" id="WP_136335316.1">
    <property type="nucleotide sequence ID" value="NZ_QXMP01000002.1"/>
</dbReference>
<keyword evidence="2" id="KW-1185">Reference proteome</keyword>
<sequence length="147" mass="17164">MAAEKKYLMQEWKSGQEMHEEAVLWISSLEFITSEHHFFEDLLNAYFLQISNQDHYKEGKELVTELGENKVKNDSLINEVSTHNNSLIVLLDGKNEFEKEDQVKSEHRSLEARMKEHEKGFRTLKGHIFDLVAAIIKEIKKDHLLGP</sequence>
<dbReference type="OrthoDB" id="1139121at2"/>
<accession>A0A4S3M4Q7</accession>
<gene>
    <name evidence="1" type="ORF">E7Z59_05730</name>
</gene>
<name>A0A4S3M4Q7_9FLAO</name>
<comment type="caution">
    <text evidence="1">The sequence shown here is derived from an EMBL/GenBank/DDBJ whole genome shotgun (WGS) entry which is preliminary data.</text>
</comment>
<evidence type="ECO:0000313" key="2">
    <source>
        <dbReference type="Proteomes" id="UP000305939"/>
    </source>
</evidence>
<organism evidence="1 2">
    <name type="scientific">Robertkochia marina</name>
    <dbReference type="NCBI Taxonomy" id="1227945"/>
    <lineage>
        <taxon>Bacteria</taxon>
        <taxon>Pseudomonadati</taxon>
        <taxon>Bacteroidota</taxon>
        <taxon>Flavobacteriia</taxon>
        <taxon>Flavobacteriales</taxon>
        <taxon>Flavobacteriaceae</taxon>
        <taxon>Robertkochia</taxon>
    </lineage>
</organism>
<dbReference type="EMBL" id="SSMC01000001">
    <property type="protein sequence ID" value="THD69825.1"/>
    <property type="molecule type" value="Genomic_DNA"/>
</dbReference>
<proteinExistence type="predicted"/>
<dbReference type="AlphaFoldDB" id="A0A4S3M4Q7"/>
<protein>
    <submittedName>
        <fullName evidence="1">Uncharacterized protein</fullName>
    </submittedName>
</protein>
<evidence type="ECO:0000313" key="1">
    <source>
        <dbReference type="EMBL" id="THD69825.1"/>
    </source>
</evidence>
<reference evidence="1 2" key="1">
    <citation type="submission" date="2019-04" db="EMBL/GenBank/DDBJ databases">
        <title>Draft genome sequence of Robertkochia marina CC-AMO-30D.</title>
        <authorList>
            <person name="Hameed A."/>
            <person name="Lin S.-Y."/>
            <person name="Shahina M."/>
            <person name="Lai W.-A."/>
            <person name="Young C.-C."/>
        </authorList>
    </citation>
    <scope>NUCLEOTIDE SEQUENCE [LARGE SCALE GENOMIC DNA]</scope>
    <source>
        <strain evidence="1 2">CC-AMO-30D</strain>
    </source>
</reference>